<feature type="region of interest" description="Disordered" evidence="1">
    <location>
        <begin position="1"/>
        <end position="25"/>
    </location>
</feature>
<name>A0A4P6HHE6_9BACT</name>
<dbReference type="AlphaFoldDB" id="A0A4P6HHE6"/>
<accession>A0A4P6HHE6</accession>
<dbReference type="Proteomes" id="UP000293296">
    <property type="component" value="Chromosome"/>
</dbReference>
<protein>
    <submittedName>
        <fullName evidence="2">Uncharacterized protein</fullName>
    </submittedName>
</protein>
<sequence length="493" mass="53328">MRPGRQVAPVSQAMPSRRQPQPTGRPMKRFSLLVILALALCLGLALPAAAKTKDAPAAPKPEAPGPEKTIIVTAEGLADPAGEAYARDKGLLLDALRADAKNQILEKAVGAYVESSTLVENYAVIKDRIFSRSQGIIKKIIKESDPWVGEDGFAHLLMKAEVYVGGVEDALKEMSRDERMAALKEQGNPRISATVFVRDAARGPDVVAERSPVAENIIKERIKSFGYRIWSDDGRPSDGKGAKAADFAISGEAKFKTVSAKLPASGLTVTKYVLTSLTIKCVDNHTGEEIYYNSKVPQKQSWADEDQALEEVGRIIGGEFSKEFFADHLQAPAKTYQIQIAGLPSYDAGQLVKKEFIGLRPVLNVDFREFDKSSTSLFEVEFVGTRGNFGEFLQKAILAPLNQKMGQGAFSLESAHGDVVKLAFASQLTAPAVMERLGQAVPASLVQAPPERLRELVKSEETAKKVAEVVPDASKILSGDQAPAKPLDAVKNF</sequence>
<dbReference type="EMBL" id="CP026538">
    <property type="protein sequence ID" value="QAZ66185.1"/>
    <property type="molecule type" value="Genomic_DNA"/>
</dbReference>
<evidence type="ECO:0000313" key="3">
    <source>
        <dbReference type="Proteomes" id="UP000293296"/>
    </source>
</evidence>
<evidence type="ECO:0000256" key="1">
    <source>
        <dbReference type="SAM" id="MobiDB-lite"/>
    </source>
</evidence>
<evidence type="ECO:0000313" key="2">
    <source>
        <dbReference type="EMBL" id="QAZ66185.1"/>
    </source>
</evidence>
<organism evidence="2 3">
    <name type="scientific">Solidesulfovibrio carbinolicus</name>
    <dbReference type="NCBI Taxonomy" id="296842"/>
    <lineage>
        <taxon>Bacteria</taxon>
        <taxon>Pseudomonadati</taxon>
        <taxon>Thermodesulfobacteriota</taxon>
        <taxon>Desulfovibrionia</taxon>
        <taxon>Desulfovibrionales</taxon>
        <taxon>Desulfovibrionaceae</taxon>
        <taxon>Solidesulfovibrio</taxon>
    </lineage>
</organism>
<gene>
    <name evidence="2" type="ORF">C3Y92_02595</name>
</gene>
<proteinExistence type="predicted"/>
<dbReference type="KEGG" id="dcb:C3Y92_02595"/>
<keyword evidence="3" id="KW-1185">Reference proteome</keyword>
<reference evidence="2 3" key="1">
    <citation type="submission" date="2018-02" db="EMBL/GenBank/DDBJ databases">
        <title>Genome sequence of Desulfovibrio carbinolicus DSM 3852.</title>
        <authorList>
            <person name="Wilbanks E."/>
            <person name="Skennerton C.T."/>
            <person name="Orphan V.J."/>
        </authorList>
    </citation>
    <scope>NUCLEOTIDE SEQUENCE [LARGE SCALE GENOMIC DNA]</scope>
    <source>
        <strain evidence="2 3">DSM 3852</strain>
    </source>
</reference>
<dbReference type="OrthoDB" id="9791419at2"/>